<comment type="subcellular location">
    <subcellularLocation>
        <location evidence="1">Mitochondrion</location>
    </subcellularLocation>
</comment>
<evidence type="ECO:0000256" key="5">
    <source>
        <dbReference type="SAM" id="Coils"/>
    </source>
</evidence>
<comment type="similarity">
    <text evidence="2">Belongs to the prokaryotic/mitochondrial release factor family.</text>
</comment>
<evidence type="ECO:0000256" key="4">
    <source>
        <dbReference type="ARBA" id="ARBA00023128"/>
    </source>
</evidence>
<dbReference type="Pfam" id="PF00472">
    <property type="entry name" value="RF-1"/>
    <property type="match status" value="1"/>
</dbReference>
<dbReference type="GO" id="GO:0005739">
    <property type="term" value="C:mitochondrion"/>
    <property type="evidence" value="ECO:0007669"/>
    <property type="project" value="UniProtKB-SubCell"/>
</dbReference>
<dbReference type="PANTHER" id="PTHR46203:SF1">
    <property type="entry name" value="MITOCHONDRIAL TRANSLATION RELEASE FACTOR IN RESCUE"/>
    <property type="match status" value="1"/>
</dbReference>
<dbReference type="AlphaFoldDB" id="A0A6H5GZW1"/>
<dbReference type="InterPro" id="IPR052405">
    <property type="entry name" value="Mito_Transl_Release_Factor"/>
</dbReference>
<feature type="domain" description="Prokaryotic-type class I peptide chain release factors" evidence="6">
    <location>
        <begin position="30"/>
        <end position="127"/>
    </location>
</feature>
<feature type="coiled-coil region" evidence="5">
    <location>
        <begin position="92"/>
        <end position="134"/>
    </location>
</feature>
<name>A0A6H5GZW1_9HEMI</name>
<dbReference type="OrthoDB" id="277888at2759"/>
<keyword evidence="3" id="KW-0809">Transit peptide</keyword>
<dbReference type="GO" id="GO:0003747">
    <property type="term" value="F:translation release factor activity"/>
    <property type="evidence" value="ECO:0007669"/>
    <property type="project" value="InterPro"/>
</dbReference>
<dbReference type="InterPro" id="IPR000352">
    <property type="entry name" value="Pep_chain_release_fac_I"/>
</dbReference>
<evidence type="ECO:0000313" key="7">
    <source>
        <dbReference type="EMBL" id="CAB0008579.1"/>
    </source>
</evidence>
<evidence type="ECO:0000256" key="2">
    <source>
        <dbReference type="ARBA" id="ARBA00010835"/>
    </source>
</evidence>
<keyword evidence="5" id="KW-0175">Coiled coil</keyword>
<evidence type="ECO:0000259" key="6">
    <source>
        <dbReference type="Pfam" id="PF00472"/>
    </source>
</evidence>
<sequence>MSKLVISALRSLHSSSWRLNRKIDYSKVPKLNENDVEEQFIVGSGPGGSNVSKNSNCALLKHVPTGIVVKCHESRLLETNRKLAREKLVTKLDNLINGEASVENQLKLLNEKKHSSAERKKRKLRELKEKWKEREGLNKD</sequence>
<gene>
    <name evidence="7" type="ORF">NTEN_LOCUS13825</name>
</gene>
<dbReference type="EMBL" id="CADCXU010020493">
    <property type="protein sequence ID" value="CAB0008579.1"/>
    <property type="molecule type" value="Genomic_DNA"/>
</dbReference>
<proteinExistence type="inferred from homology"/>
<evidence type="ECO:0000256" key="1">
    <source>
        <dbReference type="ARBA" id="ARBA00004173"/>
    </source>
</evidence>
<dbReference type="Gene3D" id="3.30.160.20">
    <property type="match status" value="1"/>
</dbReference>
<reference evidence="7 8" key="1">
    <citation type="submission" date="2020-02" db="EMBL/GenBank/DDBJ databases">
        <authorList>
            <person name="Ferguson B K."/>
        </authorList>
    </citation>
    <scope>NUCLEOTIDE SEQUENCE [LARGE SCALE GENOMIC DNA]</scope>
</reference>
<keyword evidence="8" id="KW-1185">Reference proteome</keyword>
<dbReference type="InterPro" id="IPR045853">
    <property type="entry name" value="Pep_chain_release_fac_I_sf"/>
</dbReference>
<keyword evidence="4" id="KW-0496">Mitochondrion</keyword>
<evidence type="ECO:0000313" key="8">
    <source>
        <dbReference type="Proteomes" id="UP000479000"/>
    </source>
</evidence>
<dbReference type="Proteomes" id="UP000479000">
    <property type="component" value="Unassembled WGS sequence"/>
</dbReference>
<evidence type="ECO:0000256" key="3">
    <source>
        <dbReference type="ARBA" id="ARBA00022946"/>
    </source>
</evidence>
<organism evidence="7 8">
    <name type="scientific">Nesidiocoris tenuis</name>
    <dbReference type="NCBI Taxonomy" id="355587"/>
    <lineage>
        <taxon>Eukaryota</taxon>
        <taxon>Metazoa</taxon>
        <taxon>Ecdysozoa</taxon>
        <taxon>Arthropoda</taxon>
        <taxon>Hexapoda</taxon>
        <taxon>Insecta</taxon>
        <taxon>Pterygota</taxon>
        <taxon>Neoptera</taxon>
        <taxon>Paraneoptera</taxon>
        <taxon>Hemiptera</taxon>
        <taxon>Heteroptera</taxon>
        <taxon>Panheteroptera</taxon>
        <taxon>Cimicomorpha</taxon>
        <taxon>Miridae</taxon>
        <taxon>Dicyphina</taxon>
        <taxon>Nesidiocoris</taxon>
    </lineage>
</organism>
<protein>
    <recommendedName>
        <fullName evidence="6">Prokaryotic-type class I peptide chain release factors domain-containing protein</fullName>
    </recommendedName>
</protein>
<dbReference type="PANTHER" id="PTHR46203">
    <property type="entry name" value="PROBABLE PEPTIDE CHAIN RELEASE FACTOR C12ORF65"/>
    <property type="match status" value="1"/>
</dbReference>
<dbReference type="SUPFAM" id="SSF75620">
    <property type="entry name" value="Release factor"/>
    <property type="match status" value="1"/>
</dbReference>
<accession>A0A6H5GZW1</accession>